<dbReference type="AlphaFoldDB" id="A0A941DKF4"/>
<dbReference type="InterPro" id="IPR019289">
    <property type="entry name" value="Phage_tail_E/E"/>
</dbReference>
<dbReference type="Pfam" id="PF10109">
    <property type="entry name" value="Phage_TAC_7"/>
    <property type="match status" value="1"/>
</dbReference>
<comment type="caution">
    <text evidence="1">The sequence shown here is derived from an EMBL/GenBank/DDBJ whole genome shotgun (WGS) entry which is preliminary data.</text>
</comment>
<organism evidence="1 2">
    <name type="scientific">Undibacterium luofuense</name>
    <dbReference type="NCBI Taxonomy" id="2828733"/>
    <lineage>
        <taxon>Bacteria</taxon>
        <taxon>Pseudomonadati</taxon>
        <taxon>Pseudomonadota</taxon>
        <taxon>Betaproteobacteria</taxon>
        <taxon>Burkholderiales</taxon>
        <taxon>Oxalobacteraceae</taxon>
        <taxon>Undibacterium</taxon>
    </lineage>
</organism>
<proteinExistence type="predicted"/>
<reference evidence="1" key="1">
    <citation type="submission" date="2021-04" db="EMBL/GenBank/DDBJ databases">
        <title>novel species isolated from subtropical streams in China.</title>
        <authorList>
            <person name="Lu H."/>
        </authorList>
    </citation>
    <scope>NUCLEOTIDE SEQUENCE</scope>
    <source>
        <strain evidence="1">LFS511W</strain>
    </source>
</reference>
<sequence>MTTTNNINDSSTANQSDKTIVLDEPIKRGDSLIEKITIRKPKAGELRGVSLVDLGNISVVALQQVLPRISTPILTSQDVANLDPADLLEIGAEVASFLVKKADRMVFRKS</sequence>
<dbReference type="EMBL" id="JAGSPN010000007">
    <property type="protein sequence ID" value="MBR7782687.1"/>
    <property type="molecule type" value="Genomic_DNA"/>
</dbReference>
<accession>A0A941DKF4</accession>
<name>A0A941DKF4_9BURK</name>
<keyword evidence="2" id="KW-1185">Reference proteome</keyword>
<protein>
    <submittedName>
        <fullName evidence="1">Phage tail assembly protein</fullName>
    </submittedName>
</protein>
<gene>
    <name evidence="1" type="ORF">KDM89_11075</name>
</gene>
<evidence type="ECO:0000313" key="1">
    <source>
        <dbReference type="EMBL" id="MBR7782687.1"/>
    </source>
</evidence>
<dbReference type="Proteomes" id="UP000680067">
    <property type="component" value="Unassembled WGS sequence"/>
</dbReference>
<evidence type="ECO:0000313" key="2">
    <source>
        <dbReference type="Proteomes" id="UP000680067"/>
    </source>
</evidence>
<dbReference type="RefSeq" id="WP_212687993.1">
    <property type="nucleotide sequence ID" value="NZ_JAGSPN010000007.1"/>
</dbReference>